<comment type="caution">
    <text evidence="5">The sequence shown here is derived from an EMBL/GenBank/DDBJ whole genome shotgun (WGS) entry which is preliminary data.</text>
</comment>
<evidence type="ECO:0000256" key="1">
    <source>
        <dbReference type="ARBA" id="ARBA00022491"/>
    </source>
</evidence>
<dbReference type="OrthoDB" id="9812993at2"/>
<dbReference type="AlphaFoldDB" id="A0A0J1IL67"/>
<evidence type="ECO:0000313" key="6">
    <source>
        <dbReference type="Proteomes" id="UP000036045"/>
    </source>
</evidence>
<evidence type="ECO:0000313" key="5">
    <source>
        <dbReference type="EMBL" id="KLV26737.1"/>
    </source>
</evidence>
<dbReference type="Pfam" id="PF00440">
    <property type="entry name" value="TetR_N"/>
    <property type="match status" value="1"/>
</dbReference>
<dbReference type="PROSITE" id="PS01081">
    <property type="entry name" value="HTH_TETR_1"/>
    <property type="match status" value="1"/>
</dbReference>
<sequence length="201" mass="23557">MPKFTKQEKEHIRHALMEKGREIFIQYGLAKTTIDDIVQACGIAKGSFYKFFQSKEELYFEILKNEEEVRETVLAELFREDLSPKELLTSFFHTSFTFVEENPFLQRVFQSDEHERLTRKLPEQMEEFSRIHTQRGINAIKVLMDRGVLPKENPELTVGVIQAIMMIRLHKDEIGTELFPQVMDRIIDYIATGLGKESVNK</sequence>
<dbReference type="SUPFAM" id="SSF48498">
    <property type="entry name" value="Tetracyclin repressor-like, C-terminal domain"/>
    <property type="match status" value="1"/>
</dbReference>
<feature type="DNA-binding region" description="H-T-H motif" evidence="3">
    <location>
        <begin position="33"/>
        <end position="52"/>
    </location>
</feature>
<dbReference type="Proteomes" id="UP000036045">
    <property type="component" value="Unassembled WGS sequence"/>
</dbReference>
<keyword evidence="2 3" id="KW-0238">DNA-binding</keyword>
<evidence type="ECO:0000256" key="3">
    <source>
        <dbReference type="PROSITE-ProRule" id="PRU00335"/>
    </source>
</evidence>
<dbReference type="PATRIC" id="fig|1397.4.peg.5127"/>
<dbReference type="GO" id="GO:0003677">
    <property type="term" value="F:DNA binding"/>
    <property type="evidence" value="ECO:0007669"/>
    <property type="project" value="UniProtKB-UniRule"/>
</dbReference>
<dbReference type="SUPFAM" id="SSF46689">
    <property type="entry name" value="Homeodomain-like"/>
    <property type="match status" value="1"/>
</dbReference>
<proteinExistence type="predicted"/>
<gene>
    <name evidence="5" type="ORF">ABW02_09325</name>
</gene>
<dbReference type="InterPro" id="IPR023772">
    <property type="entry name" value="DNA-bd_HTH_TetR-type_CS"/>
</dbReference>
<dbReference type="InterPro" id="IPR036271">
    <property type="entry name" value="Tet_transcr_reg_TetR-rel_C_sf"/>
</dbReference>
<feature type="domain" description="HTH tetR-type" evidence="4">
    <location>
        <begin position="10"/>
        <end position="70"/>
    </location>
</feature>
<keyword evidence="1" id="KW-0678">Repressor</keyword>
<dbReference type="Gene3D" id="1.10.357.10">
    <property type="entry name" value="Tetracycline Repressor, domain 2"/>
    <property type="match status" value="1"/>
</dbReference>
<evidence type="ECO:0000259" key="4">
    <source>
        <dbReference type="PROSITE" id="PS50977"/>
    </source>
</evidence>
<protein>
    <submittedName>
        <fullName evidence="5">TetR family transcriptional regulator</fullName>
    </submittedName>
</protein>
<dbReference type="EMBL" id="LDPH01000007">
    <property type="protein sequence ID" value="KLV26737.1"/>
    <property type="molecule type" value="Genomic_DNA"/>
</dbReference>
<dbReference type="InterPro" id="IPR050624">
    <property type="entry name" value="HTH-type_Tx_Regulator"/>
</dbReference>
<keyword evidence="6" id="KW-1185">Reference proteome</keyword>
<name>A0A0J1IL67_NIACI</name>
<dbReference type="PRINTS" id="PR00455">
    <property type="entry name" value="HTHTETR"/>
</dbReference>
<organism evidence="5 6">
    <name type="scientific">Niallia circulans</name>
    <name type="common">Bacillus circulans</name>
    <dbReference type="NCBI Taxonomy" id="1397"/>
    <lineage>
        <taxon>Bacteria</taxon>
        <taxon>Bacillati</taxon>
        <taxon>Bacillota</taxon>
        <taxon>Bacilli</taxon>
        <taxon>Bacillales</taxon>
        <taxon>Bacillaceae</taxon>
        <taxon>Niallia</taxon>
    </lineage>
</organism>
<dbReference type="InterPro" id="IPR009057">
    <property type="entry name" value="Homeodomain-like_sf"/>
</dbReference>
<dbReference type="RefSeq" id="WP_047941712.1">
    <property type="nucleotide sequence ID" value="NZ_JARTLH010000011.1"/>
</dbReference>
<reference evidence="5 6" key="1">
    <citation type="submission" date="2015-05" db="EMBL/GenBank/DDBJ databases">
        <title>Whole genome sequence and identification of bacterial endophytes from Costus igneus.</title>
        <authorList>
            <person name="Lee Y.P."/>
            <person name="Gan H.M."/>
            <person name="Eng W."/>
            <person name="Wheatley M.S."/>
            <person name="Caraballo A."/>
            <person name="Polter S."/>
            <person name="Savka M.A."/>
            <person name="Hudson A.O."/>
        </authorList>
    </citation>
    <scope>NUCLEOTIDE SEQUENCE [LARGE SCALE GENOMIC DNA]</scope>
    <source>
        <strain evidence="5 6">RIT379</strain>
    </source>
</reference>
<dbReference type="PANTHER" id="PTHR43479:SF11">
    <property type="entry name" value="ACREF_ENVCD OPERON REPRESSOR-RELATED"/>
    <property type="match status" value="1"/>
</dbReference>
<dbReference type="Gene3D" id="1.10.10.60">
    <property type="entry name" value="Homeodomain-like"/>
    <property type="match status" value="1"/>
</dbReference>
<dbReference type="InterPro" id="IPR001647">
    <property type="entry name" value="HTH_TetR"/>
</dbReference>
<evidence type="ECO:0000256" key="2">
    <source>
        <dbReference type="ARBA" id="ARBA00023125"/>
    </source>
</evidence>
<accession>A0A0J1IL67</accession>
<dbReference type="PROSITE" id="PS50977">
    <property type="entry name" value="HTH_TETR_2"/>
    <property type="match status" value="1"/>
</dbReference>
<dbReference type="PANTHER" id="PTHR43479">
    <property type="entry name" value="ACREF/ENVCD OPERON REPRESSOR-RELATED"/>
    <property type="match status" value="1"/>
</dbReference>